<evidence type="ECO:0000313" key="1">
    <source>
        <dbReference type="EMBL" id="UGY02179.1"/>
    </source>
</evidence>
<name>A0ACD3V745_9BRAD</name>
<reference evidence="1 2" key="1">
    <citation type="journal article" date="2021" name="Int. J. Syst. Evol. Microbiol.">
        <title>Bradyrhizobium septentrionale sp. nov. (sv. septentrionale) and Bradyrhizobium quebecense sp. nov. (sv. septentrionale) associated with legumes native to Canada possess rearranged symbiosis genes and numerous insertion sequences.</title>
        <authorList>
            <person name="Bromfield E.S.P."/>
            <person name="Cloutier S."/>
        </authorList>
    </citation>
    <scope>NUCLEOTIDE SEQUENCE [LARGE SCALE GENOMIC DNA]</scope>
    <source>
        <strain evidence="1 2">12S5</strain>
    </source>
</reference>
<keyword evidence="2" id="KW-1185">Reference proteome</keyword>
<organism evidence="1 2">
    <name type="scientific">Bradyrhizobium quebecense</name>
    <dbReference type="NCBI Taxonomy" id="2748629"/>
    <lineage>
        <taxon>Bacteria</taxon>
        <taxon>Pseudomonadati</taxon>
        <taxon>Pseudomonadota</taxon>
        <taxon>Alphaproteobacteria</taxon>
        <taxon>Hyphomicrobiales</taxon>
        <taxon>Nitrobacteraceae</taxon>
        <taxon>Bradyrhizobium</taxon>
    </lineage>
</organism>
<dbReference type="EMBL" id="CP088282">
    <property type="protein sequence ID" value="UGY02179.1"/>
    <property type="molecule type" value="Genomic_DNA"/>
</dbReference>
<dbReference type="Proteomes" id="UP000692816">
    <property type="component" value="Chromosome"/>
</dbReference>
<protein>
    <submittedName>
        <fullName evidence="1">Cytochrome c</fullName>
    </submittedName>
</protein>
<accession>A0ACD3V745</accession>
<sequence length="258" mass="27620">MTGDWTAILIIMTEKPGKILRTLLLGTILATFSLPSEAAPPDVAPAGSQPSALSDLMIRLQFQHIKLWFAGRLNNWSLATYEAQQIDASLKTTSKPSPGGADANRAIEKLQAVREAIQSLDVSAFTQAYSALTNECNGCHRANGYASITIQVPVNSPFPDQLFTDQVADGRALANASCGGCHVVSDGAKDTPASGFPAPRFVEISKRASFSADGLRQYLMSGHRRLGPDQAMPNPRLADYQIEAIVAYFEALRAGGAR</sequence>
<evidence type="ECO:0000313" key="2">
    <source>
        <dbReference type="Proteomes" id="UP000692816"/>
    </source>
</evidence>
<gene>
    <name evidence="1" type="ORF">J4P68_0034570</name>
</gene>
<proteinExistence type="predicted"/>